<dbReference type="Pfam" id="PF20218">
    <property type="entry name" value="DUF6578"/>
    <property type="match status" value="1"/>
</dbReference>
<gene>
    <name evidence="2" type="ORF">C1J00_25085</name>
</gene>
<proteinExistence type="predicted"/>
<protein>
    <submittedName>
        <fullName evidence="2">Uncharacterized protein</fullName>
    </submittedName>
</protein>
<reference evidence="2 3" key="1">
    <citation type="submission" date="2018-01" db="EMBL/GenBank/DDBJ databases">
        <title>Draft genome sequence of Streptomyces sp. 13K301.</title>
        <authorList>
            <person name="Sahin N."/>
            <person name="Saygin H."/>
            <person name="Ay H."/>
        </authorList>
    </citation>
    <scope>NUCLEOTIDE SEQUENCE [LARGE SCALE GENOMIC DNA]</scope>
    <source>
        <strain evidence="2 3">13K301</strain>
    </source>
</reference>
<dbReference type="EMBL" id="POUC01000207">
    <property type="protein sequence ID" value="PNG19532.1"/>
    <property type="molecule type" value="Genomic_DNA"/>
</dbReference>
<dbReference type="AlphaFoldDB" id="A0A2N8TKJ2"/>
<dbReference type="InterPro" id="IPR046485">
    <property type="entry name" value="DUF6578"/>
</dbReference>
<evidence type="ECO:0000313" key="2">
    <source>
        <dbReference type="EMBL" id="PNG19532.1"/>
    </source>
</evidence>
<dbReference type="OrthoDB" id="2084645at2"/>
<accession>A0A2N8TKJ2</accession>
<dbReference type="Proteomes" id="UP000235943">
    <property type="component" value="Unassembled WGS sequence"/>
</dbReference>
<feature type="region of interest" description="Disordered" evidence="1">
    <location>
        <begin position="225"/>
        <end position="250"/>
    </location>
</feature>
<keyword evidence="3" id="KW-1185">Reference proteome</keyword>
<evidence type="ECO:0000313" key="3">
    <source>
        <dbReference type="Proteomes" id="UP000235943"/>
    </source>
</evidence>
<name>A0A2N8TKJ2_9ACTN</name>
<evidence type="ECO:0000256" key="1">
    <source>
        <dbReference type="SAM" id="MobiDB-lite"/>
    </source>
</evidence>
<comment type="caution">
    <text evidence="2">The sequence shown here is derived from an EMBL/GenBank/DDBJ whole genome shotgun (WGS) entry which is preliminary data.</text>
</comment>
<organism evidence="2 3">
    <name type="scientific">Streptomyces cahuitamycinicus</name>
    <dbReference type="NCBI Taxonomy" id="2070367"/>
    <lineage>
        <taxon>Bacteria</taxon>
        <taxon>Bacillati</taxon>
        <taxon>Actinomycetota</taxon>
        <taxon>Actinomycetes</taxon>
        <taxon>Kitasatosporales</taxon>
        <taxon>Streptomycetaceae</taxon>
        <taxon>Streptomyces</taxon>
    </lineage>
</organism>
<sequence>MWHVFYEDWQMECCGTPFAVGDEVSWPLLLLDPDTVLGGGWHDQLTEVAGPVEEVGGVRMVREETGLAVALGAAPDAEEDRRPEPGGRMRSAGLLSVERHGARWPEAGGPVRAVQVLTQAWTETAPGSRSYEPVAAERRLRAVDRCPKWFKETEAERAADGRWRRSRESGVVVTLEVPGTDSRLSHAVREARGILRQGAEPGAETRGIPAADLAVLLESLSTPRRRGRYGTAGWPTGPGPVARRGADEGP</sequence>